<dbReference type="PROSITE" id="PS51273">
    <property type="entry name" value="GATASE_TYPE_1"/>
    <property type="match status" value="1"/>
</dbReference>
<dbReference type="EMBL" id="JACCGK010000022">
    <property type="protein sequence ID" value="NYT74841.1"/>
    <property type="molecule type" value="Genomic_DNA"/>
</dbReference>
<dbReference type="Gene3D" id="3.40.50.880">
    <property type="match status" value="1"/>
</dbReference>
<dbReference type="GO" id="GO:0046820">
    <property type="term" value="F:4-amino-4-deoxychorismate synthase activity"/>
    <property type="evidence" value="ECO:0007669"/>
    <property type="project" value="TreeGrafter"/>
</dbReference>
<feature type="domain" description="Glutamine amidotransferase" evidence="2">
    <location>
        <begin position="21"/>
        <end position="209"/>
    </location>
</feature>
<dbReference type="PRINTS" id="PR00097">
    <property type="entry name" value="ANTSNTHASEII"/>
</dbReference>
<dbReference type="GO" id="GO:0004049">
    <property type="term" value="F:anthranilate synthase activity"/>
    <property type="evidence" value="ECO:0007669"/>
    <property type="project" value="TreeGrafter"/>
</dbReference>
<proteinExistence type="predicted"/>
<evidence type="ECO:0000256" key="1">
    <source>
        <dbReference type="ARBA" id="ARBA00022962"/>
    </source>
</evidence>
<evidence type="ECO:0000313" key="3">
    <source>
        <dbReference type="EMBL" id="NYT74841.1"/>
    </source>
</evidence>
<gene>
    <name evidence="3" type="ORF">HZU72_20830</name>
</gene>
<name>A0A7Z0SQD8_9GAMM</name>
<protein>
    <submittedName>
        <fullName evidence="3">Aminodeoxychorismate/anthranilate synthase component II</fullName>
    </submittedName>
</protein>
<dbReference type="FunFam" id="3.40.50.880:FF:000003">
    <property type="entry name" value="Anthranilate synthase component II"/>
    <property type="match status" value="1"/>
</dbReference>
<dbReference type="InterPro" id="IPR017926">
    <property type="entry name" value="GATASE"/>
</dbReference>
<dbReference type="RefSeq" id="WP_180095549.1">
    <property type="nucleotide sequence ID" value="NZ_CAXAZJ010000014.1"/>
</dbReference>
<dbReference type="PANTHER" id="PTHR43418:SF4">
    <property type="entry name" value="MULTIFUNCTIONAL TRYPTOPHAN BIOSYNTHESIS PROTEIN"/>
    <property type="match status" value="1"/>
</dbReference>
<organism evidence="3 4">
    <name type="scientific">Vreelandella sedimenti</name>
    <dbReference type="NCBI Taxonomy" id="2729618"/>
    <lineage>
        <taxon>Bacteria</taxon>
        <taxon>Pseudomonadati</taxon>
        <taxon>Pseudomonadota</taxon>
        <taxon>Gammaproteobacteria</taxon>
        <taxon>Oceanospirillales</taxon>
        <taxon>Halomonadaceae</taxon>
        <taxon>Vreelandella</taxon>
    </lineage>
</organism>
<evidence type="ECO:0000313" key="4">
    <source>
        <dbReference type="Proteomes" id="UP000520876"/>
    </source>
</evidence>
<dbReference type="GO" id="GO:0000162">
    <property type="term" value="P:L-tryptophan biosynthetic process"/>
    <property type="evidence" value="ECO:0007669"/>
    <property type="project" value="TreeGrafter"/>
</dbReference>
<sequence>MAQAQSVHKQPAQEQSVPKVVMIDNYDSFTFNIVQYLGELGAQVNTHLNDDITIEQIETLAPTHLVVSPGPCTPNVAGISMAAIKHFAGKLPILGVCLGHQAIGQVYGGKVVRAPQVMHGKTSAVHHANQGVFEGLDNPVEVTRYHSLVVDKASLPDCLQITAWTGDDDVTPGLVMGFRHRELDIEGVQFHPESILTRQGHELLANFLKRG</sequence>
<dbReference type="AlphaFoldDB" id="A0A7Z0SQD8"/>
<reference evidence="3 4" key="1">
    <citation type="submission" date="2020-07" db="EMBL/GenBank/DDBJ databases">
        <title>Halomonas sp. QX-2 draft genome sequence.</title>
        <authorList>
            <person name="Qiu X."/>
        </authorList>
    </citation>
    <scope>NUCLEOTIDE SEQUENCE [LARGE SCALE GENOMIC DNA]</scope>
    <source>
        <strain evidence="3 4">QX-2</strain>
    </source>
</reference>
<dbReference type="GO" id="GO:0005829">
    <property type="term" value="C:cytosol"/>
    <property type="evidence" value="ECO:0007669"/>
    <property type="project" value="TreeGrafter"/>
</dbReference>
<dbReference type="InterPro" id="IPR050472">
    <property type="entry name" value="Anth_synth/Amidotransfase"/>
</dbReference>
<accession>A0A7Z0SQD8</accession>
<evidence type="ECO:0000259" key="2">
    <source>
        <dbReference type="Pfam" id="PF00117"/>
    </source>
</evidence>
<dbReference type="PANTHER" id="PTHR43418">
    <property type="entry name" value="MULTIFUNCTIONAL TRYPTOPHAN BIOSYNTHESIS PROTEIN-RELATED"/>
    <property type="match status" value="1"/>
</dbReference>
<dbReference type="Proteomes" id="UP000520876">
    <property type="component" value="Unassembled WGS sequence"/>
</dbReference>
<keyword evidence="4" id="KW-1185">Reference proteome</keyword>
<dbReference type="GO" id="GO:0046654">
    <property type="term" value="P:tetrahydrofolate biosynthetic process"/>
    <property type="evidence" value="ECO:0007669"/>
    <property type="project" value="TreeGrafter"/>
</dbReference>
<dbReference type="NCBIfam" id="TIGR00566">
    <property type="entry name" value="trpG_papA"/>
    <property type="match status" value="1"/>
</dbReference>
<dbReference type="CDD" id="cd01743">
    <property type="entry name" value="GATase1_Anthranilate_Synthase"/>
    <property type="match status" value="1"/>
</dbReference>
<dbReference type="PRINTS" id="PR00096">
    <property type="entry name" value="GATASE"/>
</dbReference>
<dbReference type="InterPro" id="IPR029062">
    <property type="entry name" value="Class_I_gatase-like"/>
</dbReference>
<dbReference type="SUPFAM" id="SSF52317">
    <property type="entry name" value="Class I glutamine amidotransferase-like"/>
    <property type="match status" value="1"/>
</dbReference>
<comment type="caution">
    <text evidence="3">The sequence shown here is derived from an EMBL/GenBank/DDBJ whole genome shotgun (WGS) entry which is preliminary data.</text>
</comment>
<dbReference type="InterPro" id="IPR006221">
    <property type="entry name" value="TrpG/PapA_dom"/>
</dbReference>
<dbReference type="Pfam" id="PF00117">
    <property type="entry name" value="GATase"/>
    <property type="match status" value="1"/>
</dbReference>
<keyword evidence="1" id="KW-0315">Glutamine amidotransferase</keyword>